<evidence type="ECO:0008006" key="3">
    <source>
        <dbReference type="Google" id="ProtNLM"/>
    </source>
</evidence>
<gene>
    <name evidence="1" type="ORF">MEUPH1_LOCUS16688</name>
</gene>
<sequence length="634" mass="72791">MPWPGIEKFFVCKGSKGNNLLVHCVLCKPSTKLHSVSKTTPSNLKRHIKRVHQYKNNDFENALNDGKQNVVIKKQCFGLETDQTTKPLHQLTLERCGSGKESVTQHKLNDLLLKFIVSNTQPLSVVDKPSFVNLVRLGLPKDIKVMSSKNLKLQIEKLYLSMVDNITDTLSSVLYVSTTADCWTKGKKSYIGVTCHWINSKSFKRESVSLACCRIKGHHTYDVIAKALYKIHTTYKIQNKIVSTTTDNGSNFVKAFNTYSKTNDSDSDESDNENENVDLFDILNSTSTLEQESDTFIQLPPHYRCASHTLDLIAKSDVEKMIITNSDFKKFYRKMLGKCSAMWSKQNMSPLVAEKIHDTSGVYFKTPNKTRWNCMYDALLQLKKILNAQNGLDKINQVLDYCEIQRFTLQEIQLMNEYCDVMSPLADTLDFLQGEESMYMGFLLPSLYALEKKLKAIENEKLVYCKPLLQTIIESIKKRFEPIWKKNELILASCLIPRFKLIWRDRYNQCLAEGNLKTLFYSTETDENDTNDTTDEQFDKAQNFFCLPLNNQPKSSSADELKMYLKSPLTEITMLLSYPEVMKVFLEYNTPMPSSAPVERLFSTGSNIMTVKRYRLGDELFEKLVLLKQNKVTI</sequence>
<evidence type="ECO:0000313" key="1">
    <source>
        <dbReference type="EMBL" id="CAI6361516.1"/>
    </source>
</evidence>
<organism evidence="1 2">
    <name type="scientific">Macrosiphum euphorbiae</name>
    <name type="common">potato aphid</name>
    <dbReference type="NCBI Taxonomy" id="13131"/>
    <lineage>
        <taxon>Eukaryota</taxon>
        <taxon>Metazoa</taxon>
        <taxon>Ecdysozoa</taxon>
        <taxon>Arthropoda</taxon>
        <taxon>Hexapoda</taxon>
        <taxon>Insecta</taxon>
        <taxon>Pterygota</taxon>
        <taxon>Neoptera</taxon>
        <taxon>Paraneoptera</taxon>
        <taxon>Hemiptera</taxon>
        <taxon>Sternorrhyncha</taxon>
        <taxon>Aphidomorpha</taxon>
        <taxon>Aphidoidea</taxon>
        <taxon>Aphididae</taxon>
        <taxon>Macrosiphini</taxon>
        <taxon>Macrosiphum</taxon>
    </lineage>
</organism>
<evidence type="ECO:0000313" key="2">
    <source>
        <dbReference type="Proteomes" id="UP001160148"/>
    </source>
</evidence>
<dbReference type="AlphaFoldDB" id="A0AAV0X0L5"/>
<dbReference type="SUPFAM" id="SSF53098">
    <property type="entry name" value="Ribonuclease H-like"/>
    <property type="match status" value="1"/>
</dbReference>
<name>A0AAV0X0L5_9HEMI</name>
<dbReference type="EMBL" id="CARXXK010000003">
    <property type="protein sequence ID" value="CAI6361516.1"/>
    <property type="molecule type" value="Genomic_DNA"/>
</dbReference>
<proteinExistence type="predicted"/>
<dbReference type="PANTHER" id="PTHR47501">
    <property type="entry name" value="TRANSPOSASE-RELATED"/>
    <property type="match status" value="1"/>
</dbReference>
<comment type="caution">
    <text evidence="1">The sequence shown here is derived from an EMBL/GenBank/DDBJ whole genome shotgun (WGS) entry which is preliminary data.</text>
</comment>
<keyword evidence="2" id="KW-1185">Reference proteome</keyword>
<reference evidence="1 2" key="1">
    <citation type="submission" date="2023-01" db="EMBL/GenBank/DDBJ databases">
        <authorList>
            <person name="Whitehead M."/>
        </authorList>
    </citation>
    <scope>NUCLEOTIDE SEQUENCE [LARGE SCALE GENOMIC DNA]</scope>
</reference>
<protein>
    <recommendedName>
        <fullName evidence="3">Transposase</fullName>
    </recommendedName>
</protein>
<dbReference type="InterPro" id="IPR012337">
    <property type="entry name" value="RNaseH-like_sf"/>
</dbReference>
<dbReference type="Proteomes" id="UP001160148">
    <property type="component" value="Unassembled WGS sequence"/>
</dbReference>
<dbReference type="PANTHER" id="PTHR47501:SF5">
    <property type="entry name" value="HAT C-TERMINAL DIMERISATION DOMAIN-CONTAINING PROTEIN"/>
    <property type="match status" value="1"/>
</dbReference>
<accession>A0AAV0X0L5</accession>